<dbReference type="InterPro" id="IPR036024">
    <property type="entry name" value="Somatomedin_B-like_dom_sf"/>
</dbReference>
<feature type="domain" description="SMB" evidence="3">
    <location>
        <begin position="118"/>
        <end position="158"/>
    </location>
</feature>
<evidence type="ECO:0000313" key="5">
    <source>
        <dbReference type="Proteomes" id="UP000762676"/>
    </source>
</evidence>
<sequence length="691" mass="78518">MLIRTLASRSLGRRKYYKCMSLNKFQIVQPRKLKLILLSLLVFLPDGQSYSGTAFVMKFLLLNIRPTKIVVLSDKNVSGLTLHDQVLKKQEHVNSTKVSPKNSRSLGYTQETPVRLKSSVSCEARCGEDAGFPCSCDSKCIVYKTCCKDMAQTCSDLYNLSLAKFKDLLSVSTRCDKMTSVFMVESCPVTKPGESERLDSFTEMLKKNSSLKISKSPTVLGVEDTTLLSEILSNAPVTDYDTGIVYANATIFRCNEKTATSHSLAGLWYTQIGTLDKKVPRTLTGVQRELNMSTYSYIPSDLKSISTGTMCYNSGTLSCINKWSSQLGDHNLICNLTATEYYRLRSYFLIIPRTHERVAGHICGFCLSENQRSGAQGDRYFFVGFKVLISLSETAGNIAFAMHPGSQDERQPVPWPQSWTCDERVTNGSYASCQVLQCDRRFLVAPNGLCRKAVEAEFSIQEKVLYKGMECEIDPIAFADVILSYTQTMYHLKPTNTPFRFYDVYQTRWDINLTAVRMEMYFEVERFEHYTIDLHYMYQTIFSTLSMFVWQHCSRTAKTREENPQTSPEHSPILNGWNNTKEQTFGEVVKHRSIKERPDDIYLYYCFQTDIADSSLDDAIVCDSEFGWFFNIDDFRVEGCNSIIGESQCFQKADLNSKSNTSKECPSPSLLYLVIFIMLLWVLTVTLKSAI</sequence>
<dbReference type="PROSITE" id="PS50958">
    <property type="entry name" value="SMB_2"/>
    <property type="match status" value="1"/>
</dbReference>
<comment type="caution">
    <text evidence="4">The sequence shown here is derived from an EMBL/GenBank/DDBJ whole genome shotgun (WGS) entry which is preliminary data.</text>
</comment>
<dbReference type="SUPFAM" id="SSF90188">
    <property type="entry name" value="Somatomedin B domain"/>
    <property type="match status" value="1"/>
</dbReference>
<dbReference type="Proteomes" id="UP000762676">
    <property type="component" value="Unassembled WGS sequence"/>
</dbReference>
<evidence type="ECO:0000256" key="1">
    <source>
        <dbReference type="ARBA" id="ARBA00023157"/>
    </source>
</evidence>
<evidence type="ECO:0000259" key="3">
    <source>
        <dbReference type="PROSITE" id="PS50958"/>
    </source>
</evidence>
<keyword evidence="2" id="KW-0812">Transmembrane</keyword>
<reference evidence="4 5" key="1">
    <citation type="journal article" date="2021" name="Elife">
        <title>Chloroplast acquisition without the gene transfer in kleptoplastic sea slugs, Plakobranchus ocellatus.</title>
        <authorList>
            <person name="Maeda T."/>
            <person name="Takahashi S."/>
            <person name="Yoshida T."/>
            <person name="Shimamura S."/>
            <person name="Takaki Y."/>
            <person name="Nagai Y."/>
            <person name="Toyoda A."/>
            <person name="Suzuki Y."/>
            <person name="Arimoto A."/>
            <person name="Ishii H."/>
            <person name="Satoh N."/>
            <person name="Nishiyama T."/>
            <person name="Hasebe M."/>
            <person name="Maruyama T."/>
            <person name="Minagawa J."/>
            <person name="Obokata J."/>
            <person name="Shigenobu S."/>
        </authorList>
    </citation>
    <scope>NUCLEOTIDE SEQUENCE [LARGE SCALE GENOMIC DNA]</scope>
</reference>
<keyword evidence="2" id="KW-1133">Transmembrane helix</keyword>
<evidence type="ECO:0000256" key="2">
    <source>
        <dbReference type="SAM" id="Phobius"/>
    </source>
</evidence>
<dbReference type="InterPro" id="IPR001212">
    <property type="entry name" value="Somatomedin_B_dom"/>
</dbReference>
<dbReference type="EMBL" id="BMAT01002135">
    <property type="protein sequence ID" value="GFR99653.1"/>
    <property type="molecule type" value="Genomic_DNA"/>
</dbReference>
<protein>
    <recommendedName>
        <fullName evidence="3">SMB domain-containing protein</fullName>
    </recommendedName>
</protein>
<keyword evidence="5" id="KW-1185">Reference proteome</keyword>
<name>A0AAV4HN85_9GAST</name>
<evidence type="ECO:0000313" key="4">
    <source>
        <dbReference type="EMBL" id="GFR99653.1"/>
    </source>
</evidence>
<dbReference type="Gene3D" id="4.10.410.20">
    <property type="match status" value="1"/>
</dbReference>
<dbReference type="Pfam" id="PF01033">
    <property type="entry name" value="Somatomedin_B"/>
    <property type="match status" value="1"/>
</dbReference>
<keyword evidence="2" id="KW-0472">Membrane</keyword>
<proteinExistence type="predicted"/>
<keyword evidence="1" id="KW-1015">Disulfide bond</keyword>
<gene>
    <name evidence="4" type="ORF">ElyMa_001050800</name>
</gene>
<feature type="transmembrane region" description="Helical" evidence="2">
    <location>
        <begin position="669"/>
        <end position="687"/>
    </location>
</feature>
<accession>A0AAV4HN85</accession>
<organism evidence="4 5">
    <name type="scientific">Elysia marginata</name>
    <dbReference type="NCBI Taxonomy" id="1093978"/>
    <lineage>
        <taxon>Eukaryota</taxon>
        <taxon>Metazoa</taxon>
        <taxon>Spiralia</taxon>
        <taxon>Lophotrochozoa</taxon>
        <taxon>Mollusca</taxon>
        <taxon>Gastropoda</taxon>
        <taxon>Heterobranchia</taxon>
        <taxon>Euthyneura</taxon>
        <taxon>Panpulmonata</taxon>
        <taxon>Sacoglossa</taxon>
        <taxon>Placobranchoidea</taxon>
        <taxon>Plakobranchidae</taxon>
        <taxon>Elysia</taxon>
    </lineage>
</organism>
<dbReference type="AlphaFoldDB" id="A0AAV4HN85"/>